<keyword evidence="3" id="KW-1185">Reference proteome</keyword>
<name>A0ABQ0FXX9_9PEZI</name>
<feature type="region of interest" description="Disordered" evidence="1">
    <location>
        <begin position="73"/>
        <end position="99"/>
    </location>
</feature>
<proteinExistence type="predicted"/>
<comment type="caution">
    <text evidence="2">The sequence shown here is derived from an EMBL/GenBank/DDBJ whole genome shotgun (WGS) entry which is preliminary data.</text>
</comment>
<dbReference type="RefSeq" id="XP_070912094.1">
    <property type="nucleotide sequence ID" value="XM_071055993.1"/>
</dbReference>
<evidence type="ECO:0000313" key="3">
    <source>
        <dbReference type="Proteomes" id="UP001628179"/>
    </source>
</evidence>
<organism evidence="2 3">
    <name type="scientific">Madurella fahalii</name>
    <dbReference type="NCBI Taxonomy" id="1157608"/>
    <lineage>
        <taxon>Eukaryota</taxon>
        <taxon>Fungi</taxon>
        <taxon>Dikarya</taxon>
        <taxon>Ascomycota</taxon>
        <taxon>Pezizomycotina</taxon>
        <taxon>Sordariomycetes</taxon>
        <taxon>Sordariomycetidae</taxon>
        <taxon>Sordariales</taxon>
        <taxon>Sordariales incertae sedis</taxon>
        <taxon>Madurella</taxon>
    </lineage>
</organism>
<evidence type="ECO:0000313" key="2">
    <source>
        <dbReference type="EMBL" id="GAB1310361.1"/>
    </source>
</evidence>
<accession>A0ABQ0FXX9</accession>
<reference evidence="2 3" key="1">
    <citation type="submission" date="2024-09" db="EMBL/GenBank/DDBJ databases">
        <title>Itraconazole resistance in Madurella fahalii resulting from another homologue of gene encoding cytochrome P450 14-alpha sterol demethylase (CYP51).</title>
        <authorList>
            <person name="Yoshioka I."/>
            <person name="Fahal A.H."/>
            <person name="Kaneko S."/>
            <person name="Yaguchi T."/>
        </authorList>
    </citation>
    <scope>NUCLEOTIDE SEQUENCE [LARGE SCALE GENOMIC DNA]</scope>
    <source>
        <strain evidence="2 3">IFM 68171</strain>
    </source>
</reference>
<protein>
    <submittedName>
        <fullName evidence="2">Uncharacterized protein</fullName>
    </submittedName>
</protein>
<sequence length="220" mass="23247">MHSPIRTSSQSDGWIDVGTEFAAGRHTRSRSPQLNNDNISSVQLANAHSNKAAVAQTEQSMGYNANSLSTATALHQAESNGSSTETGGTDNTMTDIHATSSPSLLGVRAICPTAALTKSNMEQHQRELAQFRTDSVSGWVHGAGIGDRLTRGLAPSAPRSMMANSMPSMGSTVASQDWQHVQLVQPPMHTDDQVTDAGAWCDDLIGPAVYTLSGISLNSE</sequence>
<dbReference type="EMBL" id="BAAFSV010000001">
    <property type="protein sequence ID" value="GAB1310361.1"/>
    <property type="molecule type" value="Genomic_DNA"/>
</dbReference>
<evidence type="ECO:0000256" key="1">
    <source>
        <dbReference type="SAM" id="MobiDB-lite"/>
    </source>
</evidence>
<dbReference type="Proteomes" id="UP001628179">
    <property type="component" value="Unassembled WGS sequence"/>
</dbReference>
<gene>
    <name evidence="2" type="ORF">MFIFM68171_00571</name>
</gene>
<dbReference type="GeneID" id="98171316"/>